<dbReference type="Proteomes" id="UP000005384">
    <property type="component" value="Unassembled WGS sequence"/>
</dbReference>
<dbReference type="PANTHER" id="PTHR43479">
    <property type="entry name" value="ACREF/ENVCD OPERON REPRESSOR-RELATED"/>
    <property type="match status" value="1"/>
</dbReference>
<protein>
    <recommendedName>
        <fullName evidence="3">HTH tetR-type domain-containing protein</fullName>
    </recommendedName>
</protein>
<dbReference type="AlphaFoldDB" id="G5IDX4"/>
<dbReference type="OrthoDB" id="9812993at2"/>
<proteinExistence type="predicted"/>
<evidence type="ECO:0000259" key="3">
    <source>
        <dbReference type="PROSITE" id="PS50977"/>
    </source>
</evidence>
<dbReference type="RefSeq" id="WP_006779684.1">
    <property type="nucleotide sequence ID" value="NZ_CP040506.1"/>
</dbReference>
<dbReference type="GO" id="GO:0003677">
    <property type="term" value="F:DNA binding"/>
    <property type="evidence" value="ECO:0007669"/>
    <property type="project" value="UniProtKB-UniRule"/>
</dbReference>
<comment type="caution">
    <text evidence="4">The sequence shown here is derived from an EMBL/GenBank/DDBJ whole genome shotgun (WGS) entry which is preliminary data.</text>
</comment>
<feature type="domain" description="HTH tetR-type" evidence="3">
    <location>
        <begin position="5"/>
        <end position="65"/>
    </location>
</feature>
<reference evidence="4 5" key="1">
    <citation type="submission" date="2011-08" db="EMBL/GenBank/DDBJ databases">
        <title>The Genome Sequence of Clostridium hathewayi WAL-18680.</title>
        <authorList>
            <consortium name="The Broad Institute Genome Sequencing Platform"/>
            <person name="Earl A."/>
            <person name="Ward D."/>
            <person name="Feldgarden M."/>
            <person name="Gevers D."/>
            <person name="Finegold S.M."/>
            <person name="Summanen P.H."/>
            <person name="Molitoris D.R."/>
            <person name="Song M."/>
            <person name="Daigneault M."/>
            <person name="Allen-Vercoe E."/>
            <person name="Young S.K."/>
            <person name="Zeng Q."/>
            <person name="Gargeya S."/>
            <person name="Fitzgerald M."/>
            <person name="Haas B."/>
            <person name="Abouelleil A."/>
            <person name="Alvarado L."/>
            <person name="Arachchi H.M."/>
            <person name="Berlin A."/>
            <person name="Brown A."/>
            <person name="Chapman S.B."/>
            <person name="Chen Z."/>
            <person name="Dunbar C."/>
            <person name="Freedman E."/>
            <person name="Gearin G."/>
            <person name="Gellesch M."/>
            <person name="Goldberg J."/>
            <person name="Griggs A."/>
            <person name="Gujja S."/>
            <person name="Heiman D."/>
            <person name="Howarth C."/>
            <person name="Larson L."/>
            <person name="Lui A."/>
            <person name="MacDonald P.J.P."/>
            <person name="Montmayeur A."/>
            <person name="Murphy C."/>
            <person name="Neiman D."/>
            <person name="Pearson M."/>
            <person name="Priest M."/>
            <person name="Roberts A."/>
            <person name="Saif S."/>
            <person name="Shea T."/>
            <person name="Shenoy N."/>
            <person name="Sisk P."/>
            <person name="Stolte C."/>
            <person name="Sykes S."/>
            <person name="Wortman J."/>
            <person name="Nusbaum C."/>
            <person name="Birren B."/>
        </authorList>
    </citation>
    <scope>NUCLEOTIDE SEQUENCE [LARGE SCALE GENOMIC DNA]</scope>
    <source>
        <strain evidence="4 5">WAL-18680</strain>
    </source>
</reference>
<dbReference type="Pfam" id="PF00440">
    <property type="entry name" value="TetR_N"/>
    <property type="match status" value="1"/>
</dbReference>
<dbReference type="InterPro" id="IPR009057">
    <property type="entry name" value="Homeodomain-like_sf"/>
</dbReference>
<dbReference type="HOGENOM" id="CLU_104512_1_0_9"/>
<organism evidence="4 5">
    <name type="scientific">Hungatella hathewayi WAL-18680</name>
    <dbReference type="NCBI Taxonomy" id="742737"/>
    <lineage>
        <taxon>Bacteria</taxon>
        <taxon>Bacillati</taxon>
        <taxon>Bacillota</taxon>
        <taxon>Clostridia</taxon>
        <taxon>Lachnospirales</taxon>
        <taxon>Lachnospiraceae</taxon>
        <taxon>Hungatella</taxon>
    </lineage>
</organism>
<dbReference type="Gene3D" id="1.10.357.10">
    <property type="entry name" value="Tetracycline Repressor, domain 2"/>
    <property type="match status" value="1"/>
</dbReference>
<dbReference type="InterPro" id="IPR050624">
    <property type="entry name" value="HTH-type_Tx_Regulator"/>
</dbReference>
<name>G5IDX4_9FIRM</name>
<dbReference type="InterPro" id="IPR001647">
    <property type="entry name" value="HTH_TetR"/>
</dbReference>
<accession>G5IDX4</accession>
<evidence type="ECO:0000256" key="2">
    <source>
        <dbReference type="PROSITE-ProRule" id="PRU00335"/>
    </source>
</evidence>
<dbReference type="PATRIC" id="fig|742737.3.peg.1726"/>
<feature type="DNA-binding region" description="H-T-H motif" evidence="2">
    <location>
        <begin position="28"/>
        <end position="47"/>
    </location>
</feature>
<dbReference type="EMBL" id="ADLN01000027">
    <property type="protein sequence ID" value="EHI60312.1"/>
    <property type="molecule type" value="Genomic_DNA"/>
</dbReference>
<keyword evidence="5" id="KW-1185">Reference proteome</keyword>
<keyword evidence="1 2" id="KW-0238">DNA-binding</keyword>
<gene>
    <name evidence="4" type="ORF">HMPREF9473_01701</name>
</gene>
<dbReference type="SUPFAM" id="SSF46689">
    <property type="entry name" value="Homeodomain-like"/>
    <property type="match status" value="1"/>
</dbReference>
<dbReference type="PROSITE" id="PS50977">
    <property type="entry name" value="HTH_TETR_2"/>
    <property type="match status" value="1"/>
</dbReference>
<evidence type="ECO:0000256" key="1">
    <source>
        <dbReference type="ARBA" id="ARBA00023125"/>
    </source>
</evidence>
<evidence type="ECO:0000313" key="5">
    <source>
        <dbReference type="Proteomes" id="UP000005384"/>
    </source>
</evidence>
<sequence>MNKSATSKEALLEIARDISYREGISKVSIRRLASESGVAIGTVYNYYPSKADLVAEIMEDFWRNVFHGSHFDTESGDFLGSVEEIYRRFSVNLAVFEREFLEDLPAMEKAEREKSRVIEQKYIQHMKAGVLRILEKDGRVDTKVWTEEFTPEMLVDFTFSNIVLALSEGREDCRYLLRVLERLLYGATSG</sequence>
<dbReference type="PANTHER" id="PTHR43479:SF11">
    <property type="entry name" value="ACREF_ENVCD OPERON REPRESSOR-RELATED"/>
    <property type="match status" value="1"/>
</dbReference>
<dbReference type="PRINTS" id="PR00455">
    <property type="entry name" value="HTHTETR"/>
</dbReference>
<evidence type="ECO:0000313" key="4">
    <source>
        <dbReference type="EMBL" id="EHI60312.1"/>
    </source>
</evidence>